<gene>
    <name evidence="1" type="ORF">AUC43_11800</name>
</gene>
<evidence type="ECO:0000313" key="1">
    <source>
        <dbReference type="EMBL" id="ALW85710.1"/>
    </source>
</evidence>
<dbReference type="AlphaFoldDB" id="A0A0U4CQN7"/>
<dbReference type="KEGG" id="hyg:AUC43_11800"/>
<reference evidence="1 2" key="1">
    <citation type="submission" date="2015-12" db="EMBL/GenBank/DDBJ databases">
        <authorList>
            <person name="Shamseldin A."/>
            <person name="Moawad H."/>
            <person name="Abd El-Rahim W.M."/>
            <person name="Sadowsky M.J."/>
        </authorList>
    </citation>
    <scope>NUCLEOTIDE SEQUENCE [LARGE SCALE GENOMIC DNA]</scope>
    <source>
        <strain evidence="1 2">DG5B</strain>
    </source>
</reference>
<proteinExistence type="predicted"/>
<dbReference type="STRING" id="1411621.AUC43_11800"/>
<sequence length="120" mass="13567">MALTSFDFQQARVKQVLFKSRLRSVLYGVRAAEPELFSIHDNPLGQWLQTAVKPTYGAYPEVREIERVLQQMLHTGRDLAARYSRGLIEESRTGLDQINGYAAQIETLLTDLEKAVTAKA</sequence>
<protein>
    <submittedName>
        <fullName evidence="1">Uncharacterized protein</fullName>
    </submittedName>
</protein>
<dbReference type="Proteomes" id="UP000059542">
    <property type="component" value="Chromosome"/>
</dbReference>
<keyword evidence="2" id="KW-1185">Reference proteome</keyword>
<dbReference type="EMBL" id="CP013909">
    <property type="protein sequence ID" value="ALW85710.1"/>
    <property type="molecule type" value="Genomic_DNA"/>
</dbReference>
<dbReference type="OrthoDB" id="882529at2"/>
<dbReference type="RefSeq" id="WP_068193570.1">
    <property type="nucleotide sequence ID" value="NZ_CP013909.1"/>
</dbReference>
<evidence type="ECO:0000313" key="2">
    <source>
        <dbReference type="Proteomes" id="UP000059542"/>
    </source>
</evidence>
<accession>A0A0U4CQN7</accession>
<organism evidence="1 2">
    <name type="scientific">Hymenobacter sedentarius</name>
    <dbReference type="NCBI Taxonomy" id="1411621"/>
    <lineage>
        <taxon>Bacteria</taxon>
        <taxon>Pseudomonadati</taxon>
        <taxon>Bacteroidota</taxon>
        <taxon>Cytophagia</taxon>
        <taxon>Cytophagales</taxon>
        <taxon>Hymenobacteraceae</taxon>
        <taxon>Hymenobacter</taxon>
    </lineage>
</organism>
<name>A0A0U4CQN7_9BACT</name>
<dbReference type="Gene3D" id="1.20.120.30">
    <property type="entry name" value="Aspartate receptor, ligand-binding domain"/>
    <property type="match status" value="1"/>
</dbReference>